<evidence type="ECO:0000256" key="5">
    <source>
        <dbReference type="ARBA" id="ARBA00022679"/>
    </source>
</evidence>
<dbReference type="GO" id="GO:0004674">
    <property type="term" value="F:protein serine/threonine kinase activity"/>
    <property type="evidence" value="ECO:0007669"/>
    <property type="project" value="UniProtKB-KW"/>
</dbReference>
<dbReference type="Proteomes" id="UP000011083">
    <property type="component" value="Unassembled WGS sequence"/>
</dbReference>
<feature type="binding site" evidence="11">
    <location>
        <position position="1309"/>
    </location>
    <ligand>
        <name>ATP</name>
        <dbReference type="ChEBI" id="CHEBI:30616"/>
    </ligand>
</feature>
<dbReference type="InterPro" id="IPR001054">
    <property type="entry name" value="A/G_cyclase"/>
</dbReference>
<dbReference type="PROSITE" id="PS00107">
    <property type="entry name" value="PROTEIN_KINASE_ATP"/>
    <property type="match status" value="2"/>
</dbReference>
<evidence type="ECO:0000256" key="10">
    <source>
        <dbReference type="ARBA" id="ARBA00048679"/>
    </source>
</evidence>
<keyword evidence="7 15" id="KW-0418">Kinase</keyword>
<dbReference type="PANTHER" id="PTHR44329">
    <property type="entry name" value="SERINE/THREONINE-PROTEIN KINASE TNNI3K-RELATED"/>
    <property type="match status" value="1"/>
</dbReference>
<evidence type="ECO:0000259" key="14">
    <source>
        <dbReference type="PROSITE" id="PS50125"/>
    </source>
</evidence>
<protein>
    <recommendedName>
        <fullName evidence="3">non-specific serine/threonine protein kinase</fullName>
        <ecNumber evidence="3">2.7.11.1</ecNumber>
    </recommendedName>
</protein>
<dbReference type="Gene3D" id="1.10.510.10">
    <property type="entry name" value="Transferase(Phosphotransferase) domain 1"/>
    <property type="match status" value="2"/>
</dbReference>
<dbReference type="InterPro" id="IPR008271">
    <property type="entry name" value="Ser/Thr_kinase_AS"/>
</dbReference>
<dbReference type="PROSITE" id="PS50125">
    <property type="entry name" value="GUANYLATE_CYCLASE_2"/>
    <property type="match status" value="1"/>
</dbReference>
<evidence type="ECO:0000259" key="13">
    <source>
        <dbReference type="PROSITE" id="PS50011"/>
    </source>
</evidence>
<dbReference type="Pfam" id="PF23106">
    <property type="entry name" value="EGF_Teneurin"/>
    <property type="match status" value="1"/>
</dbReference>
<dbReference type="Pfam" id="PF07714">
    <property type="entry name" value="PK_Tyr_Ser-Thr"/>
    <property type="match status" value="2"/>
</dbReference>
<dbReference type="GO" id="GO:0005524">
    <property type="term" value="F:ATP binding"/>
    <property type="evidence" value="ECO:0007669"/>
    <property type="project" value="UniProtKB-UniRule"/>
</dbReference>
<dbReference type="STRING" id="1257118.L8GJ56"/>
<keyword evidence="6 11" id="KW-0547">Nucleotide-binding</keyword>
<evidence type="ECO:0000256" key="7">
    <source>
        <dbReference type="ARBA" id="ARBA00022777"/>
    </source>
</evidence>
<dbReference type="Gene3D" id="3.30.70.1230">
    <property type="entry name" value="Nucleotide cyclase"/>
    <property type="match status" value="1"/>
</dbReference>
<comment type="catalytic activity">
    <reaction evidence="10">
        <text>L-seryl-[protein] + ATP = O-phospho-L-seryl-[protein] + ADP + H(+)</text>
        <dbReference type="Rhea" id="RHEA:17989"/>
        <dbReference type="Rhea" id="RHEA-COMP:9863"/>
        <dbReference type="Rhea" id="RHEA-COMP:11604"/>
        <dbReference type="ChEBI" id="CHEBI:15378"/>
        <dbReference type="ChEBI" id="CHEBI:29999"/>
        <dbReference type="ChEBI" id="CHEBI:30616"/>
        <dbReference type="ChEBI" id="CHEBI:83421"/>
        <dbReference type="ChEBI" id="CHEBI:456216"/>
        <dbReference type="EC" id="2.7.11.1"/>
    </reaction>
</comment>
<dbReference type="PANTHER" id="PTHR44329:SF298">
    <property type="entry name" value="MIXED LINEAGE KINASE DOMAIN-LIKE PROTEIN"/>
    <property type="match status" value="1"/>
</dbReference>
<dbReference type="Gene3D" id="3.30.200.20">
    <property type="entry name" value="Phosphorylase Kinase, domain 1"/>
    <property type="match status" value="2"/>
</dbReference>
<dbReference type="CDD" id="cd13999">
    <property type="entry name" value="STKc_MAP3K-like"/>
    <property type="match status" value="2"/>
</dbReference>
<sequence length="1546" mass="168972">MDPSIGGLPLQKAPTVAAFPPVGLTVLPIFASSVVLPYNLPELGSHILVLDRPTVAAIWLGTIRMWNDSRISTLNPSATLPEKDIVLVMPPSVADLSIFFGKVVCSFDTDFCDAFTSASRNFSSLAVAVEGRLLAVASTSAVAQAVTDTNYTLGIIEQPIALQHSPELTVASMKNRAGHVVEASVHTMRAALTNVSDSVSAGDLLVSIDDAGADDAWPFSYIMFLGAGLVSSDADLCPLIREAEQLLAWIQINDQIASWAEDLGWVRCAWAPEWPNSHGPQQQALPDLANVYANYDPQFQVKYCAGDESTTVELVAKGTIDFGLVGSGLTADQKLQIPDAETFAMHAYALIPAYRIVGGPVLQPVNMTLSLELLAQIMLNQVAWWNDTAIAALNPSIALPNALIKLVLPSTPCSATLLITQALSLVSSDFESTVGSGESVHYPVEDLPDRVVYAAPSAVASTAADTLYSLAWLVSGEYRDYQLFLGQARLLNAAGNVSSAEPANIHAALASLTSTDESVLLGEASWPVVGFFSLLFRTTSMQDCTKAKALVEWVYWSQTEAVAASTAVRYSMAVPGTHKPLLAHLLNQIKAVTCDGKAVSPLAGCIDNGTICSDRGTCFNGSCLCNKGWEGTFCAHAVKEASSSSGLDSTALAAVLGAVIPSVAIVLLLGLVVLCVLAVAWRRSRGQRDQWEIDPNELELEEHLGTGGYGEVYRAKWRGTEVAVKFLIMEDVNKEMERSFVEEVRVMTALRHPNVVLFMAASTKKPKMCIVMELMALGSLYDLLHNELIPELPLALKVKMAYQAAKGMHFLHSSGIVHRDLKSLNLLLDNKWNVKVSDFGLTQFKEDAKNNHGPAHQMSIHWTAPEVLNEAKDIDYALADVYSFGIIMWELLTRQQPYETLSPAAVAVAVIRDQLRPTVPEDAPADFTTLITNCWHYDSGIRPTFLEIMTRLSAIVGDQSVSHTSHTSSNNSSSASGNIFKLPNGKWANHSRSMRGLEASAGGRSSTASSEMGDIARLTRTIDRAPVPDGRVAIVFTDVTRASTLWEFNAQAMRDATLLHNQVLRDLLKRWSGYEAMLVRERNSGEGSFCMVFTNAVNAVGWCSEAQQELVKVEWPEALLEHPGAAEEWGDTDNRVIFRGLRVRMGVHVGEAKLVRDPKSRRVEYVGATVNAAARITSLAHGGQILASEVALEQLRFADEALLEKATCVGKFETPDFPTGIKLYDVKADGLQARFFGGVTTTTKMEESQELQTEVGEGMMFKEDNFLTSANMVRWILDFKEVTMGKQVGMGSYGMVYKGVWKGVEVAVKRFIKQKLDERRMLEFRAEMAFLSELHHPNIVLFIGACVKRPNLCIVTEFVKQGSLKEILLDNAIKLPWQQKLRLLRSAALGINYPHPLHPVIVHRDLKPSNLLVDENRNVKVADFGFARIKEENVTMTRCGSPCWTAPEVIRGDRYTEKADVFSFGVIMWEVLTRKQPYAGRNFMGVSLDVLEGRRPQIPGDCPHEFKKMVKKCWHGVPDRRPTMEAVLAFLESLLDGAGGGASTMA</sequence>
<dbReference type="OrthoDB" id="4062651at2759"/>
<dbReference type="EC" id="2.7.11.1" evidence="3"/>
<dbReference type="SUPFAM" id="SSF56112">
    <property type="entry name" value="Protein kinase-like (PK-like)"/>
    <property type="match status" value="2"/>
</dbReference>
<dbReference type="PROSITE" id="PS50011">
    <property type="entry name" value="PROTEIN_KINASE_DOM"/>
    <property type="match status" value="2"/>
</dbReference>
<proteinExistence type="inferred from homology"/>
<dbReference type="KEGG" id="acan:ACA1_097260"/>
<dbReference type="InterPro" id="IPR011009">
    <property type="entry name" value="Kinase-like_dom_sf"/>
</dbReference>
<dbReference type="InterPro" id="IPR017441">
    <property type="entry name" value="Protein_kinase_ATP_BS"/>
</dbReference>
<evidence type="ECO:0000256" key="8">
    <source>
        <dbReference type="ARBA" id="ARBA00022840"/>
    </source>
</evidence>
<dbReference type="InterPro" id="IPR001245">
    <property type="entry name" value="Ser-Thr/Tyr_kinase_cat_dom"/>
</dbReference>
<dbReference type="CDD" id="cd07302">
    <property type="entry name" value="CHD"/>
    <property type="match status" value="1"/>
</dbReference>
<evidence type="ECO:0000256" key="6">
    <source>
        <dbReference type="ARBA" id="ARBA00022741"/>
    </source>
</evidence>
<gene>
    <name evidence="15" type="ORF">ACA1_097260</name>
</gene>
<feature type="domain" description="Protein kinase" evidence="13">
    <location>
        <begin position="698"/>
        <end position="956"/>
    </location>
</feature>
<dbReference type="GO" id="GO:0009190">
    <property type="term" value="P:cyclic nucleotide biosynthetic process"/>
    <property type="evidence" value="ECO:0007669"/>
    <property type="project" value="InterPro"/>
</dbReference>
<dbReference type="InterPro" id="IPR024370">
    <property type="entry name" value="PBP_domain"/>
</dbReference>
<dbReference type="SMART" id="SM00044">
    <property type="entry name" value="CYCc"/>
    <property type="match status" value="1"/>
</dbReference>
<comment type="catalytic activity">
    <reaction evidence="9">
        <text>L-threonyl-[protein] + ATP = O-phospho-L-threonyl-[protein] + ADP + H(+)</text>
        <dbReference type="Rhea" id="RHEA:46608"/>
        <dbReference type="Rhea" id="RHEA-COMP:11060"/>
        <dbReference type="Rhea" id="RHEA-COMP:11605"/>
        <dbReference type="ChEBI" id="CHEBI:15378"/>
        <dbReference type="ChEBI" id="CHEBI:30013"/>
        <dbReference type="ChEBI" id="CHEBI:30616"/>
        <dbReference type="ChEBI" id="CHEBI:61977"/>
        <dbReference type="ChEBI" id="CHEBI:456216"/>
        <dbReference type="EC" id="2.7.11.1"/>
    </reaction>
</comment>
<feature type="transmembrane region" description="Helical" evidence="12">
    <location>
        <begin position="651"/>
        <end position="681"/>
    </location>
</feature>
<keyword evidence="12" id="KW-1133">Transmembrane helix</keyword>
<keyword evidence="12" id="KW-0472">Membrane</keyword>
<dbReference type="VEuPathDB" id="AmoebaDB:ACA1_097260"/>
<keyword evidence="16" id="KW-1185">Reference proteome</keyword>
<comment type="similarity">
    <text evidence="2">Belongs to the protein kinase superfamily. TKL Ser/Thr protein kinase family.</text>
</comment>
<dbReference type="GO" id="GO:0035556">
    <property type="term" value="P:intracellular signal transduction"/>
    <property type="evidence" value="ECO:0007669"/>
    <property type="project" value="InterPro"/>
</dbReference>
<dbReference type="InterPro" id="IPR029787">
    <property type="entry name" value="Nucleotide_cyclase"/>
</dbReference>
<dbReference type="SUPFAM" id="SSF57196">
    <property type="entry name" value="EGF/Laminin"/>
    <property type="match status" value="1"/>
</dbReference>
<accession>L8GJ56</accession>
<dbReference type="InterPro" id="IPR000719">
    <property type="entry name" value="Prot_kinase_dom"/>
</dbReference>
<dbReference type="EMBL" id="KB008103">
    <property type="protein sequence ID" value="ELR13042.1"/>
    <property type="molecule type" value="Genomic_DNA"/>
</dbReference>
<feature type="domain" description="Guanylate cyclase" evidence="14">
    <location>
        <begin position="1033"/>
        <end position="1177"/>
    </location>
</feature>
<keyword evidence="12" id="KW-0812">Transmembrane</keyword>
<dbReference type="SMART" id="SM00220">
    <property type="entry name" value="S_TKc"/>
    <property type="match status" value="2"/>
</dbReference>
<dbReference type="RefSeq" id="XP_004335055.1">
    <property type="nucleotide sequence ID" value="XM_004335007.1"/>
</dbReference>
<dbReference type="InterPro" id="IPR051681">
    <property type="entry name" value="Ser/Thr_Kinases-Pseudokinases"/>
</dbReference>
<evidence type="ECO:0000256" key="1">
    <source>
        <dbReference type="ARBA" id="ARBA00004167"/>
    </source>
</evidence>
<evidence type="ECO:0000256" key="9">
    <source>
        <dbReference type="ARBA" id="ARBA00047899"/>
    </source>
</evidence>
<reference evidence="15 16" key="1">
    <citation type="journal article" date="2013" name="Genome Biol.">
        <title>Genome of Acanthamoeba castellanii highlights extensive lateral gene transfer and early evolution of tyrosine kinase signaling.</title>
        <authorList>
            <person name="Clarke M."/>
            <person name="Lohan A.J."/>
            <person name="Liu B."/>
            <person name="Lagkouvardos I."/>
            <person name="Roy S."/>
            <person name="Zafar N."/>
            <person name="Bertelli C."/>
            <person name="Schilde C."/>
            <person name="Kianianmomeni A."/>
            <person name="Burglin T.R."/>
            <person name="Frech C."/>
            <person name="Turcotte B."/>
            <person name="Kopec K.O."/>
            <person name="Synnott J.M."/>
            <person name="Choo C."/>
            <person name="Paponov I."/>
            <person name="Finkler A."/>
            <person name="Soon Heng Tan C."/>
            <person name="Hutchins A.P."/>
            <person name="Weinmeier T."/>
            <person name="Rattei T."/>
            <person name="Chu J.S."/>
            <person name="Gimenez G."/>
            <person name="Irimia M."/>
            <person name="Rigden D.J."/>
            <person name="Fitzpatrick D.A."/>
            <person name="Lorenzo-Morales J."/>
            <person name="Bateman A."/>
            <person name="Chiu C.H."/>
            <person name="Tang P."/>
            <person name="Hegemann P."/>
            <person name="Fromm H."/>
            <person name="Raoult D."/>
            <person name="Greub G."/>
            <person name="Miranda-Saavedra D."/>
            <person name="Chen N."/>
            <person name="Nash P."/>
            <person name="Ginger M.L."/>
            <person name="Horn M."/>
            <person name="Schaap P."/>
            <person name="Caler L."/>
            <person name="Loftus B."/>
        </authorList>
    </citation>
    <scope>NUCLEOTIDE SEQUENCE [LARGE SCALE GENOMIC DNA]</scope>
    <source>
        <strain evidence="15 16">Neff</strain>
    </source>
</reference>
<dbReference type="SUPFAM" id="SSF55073">
    <property type="entry name" value="Nucleotide cyclase"/>
    <property type="match status" value="1"/>
</dbReference>
<dbReference type="PROSITE" id="PS00108">
    <property type="entry name" value="PROTEIN_KINASE_ST"/>
    <property type="match status" value="2"/>
</dbReference>
<evidence type="ECO:0000256" key="2">
    <source>
        <dbReference type="ARBA" id="ARBA00005843"/>
    </source>
</evidence>
<evidence type="ECO:0000313" key="16">
    <source>
        <dbReference type="Proteomes" id="UP000011083"/>
    </source>
</evidence>
<dbReference type="GeneID" id="14913132"/>
<keyword evidence="4" id="KW-0723">Serine/threonine-protein kinase</keyword>
<dbReference type="Pfam" id="PF00211">
    <property type="entry name" value="Guanylate_cyc"/>
    <property type="match status" value="1"/>
</dbReference>
<dbReference type="FunFam" id="3.30.200.20:FF:000060">
    <property type="entry name" value="Serine/threonine-protein kinase isoform 1"/>
    <property type="match status" value="2"/>
</dbReference>
<evidence type="ECO:0000256" key="12">
    <source>
        <dbReference type="SAM" id="Phobius"/>
    </source>
</evidence>
<dbReference type="Gene3D" id="2.10.25.10">
    <property type="entry name" value="Laminin"/>
    <property type="match status" value="1"/>
</dbReference>
<organism evidence="15 16">
    <name type="scientific">Acanthamoeba castellanii (strain ATCC 30010 / Neff)</name>
    <dbReference type="NCBI Taxonomy" id="1257118"/>
    <lineage>
        <taxon>Eukaryota</taxon>
        <taxon>Amoebozoa</taxon>
        <taxon>Discosea</taxon>
        <taxon>Longamoebia</taxon>
        <taxon>Centramoebida</taxon>
        <taxon>Acanthamoebidae</taxon>
        <taxon>Acanthamoeba</taxon>
    </lineage>
</organism>
<dbReference type="PRINTS" id="PR00109">
    <property type="entry name" value="TYRKINASE"/>
</dbReference>
<dbReference type="GO" id="GO:0016020">
    <property type="term" value="C:membrane"/>
    <property type="evidence" value="ECO:0007669"/>
    <property type="project" value="UniProtKB-SubCell"/>
</dbReference>
<dbReference type="Gene3D" id="3.40.190.10">
    <property type="entry name" value="Periplasmic binding protein-like II"/>
    <property type="match status" value="4"/>
</dbReference>
<keyword evidence="5" id="KW-0808">Transferase</keyword>
<keyword evidence="8 11" id="KW-0067">ATP-binding</keyword>
<evidence type="ECO:0000256" key="3">
    <source>
        <dbReference type="ARBA" id="ARBA00012513"/>
    </source>
</evidence>
<feature type="domain" description="Protein kinase" evidence="13">
    <location>
        <begin position="1282"/>
        <end position="1535"/>
    </location>
</feature>
<feature type="binding site" evidence="11">
    <location>
        <position position="725"/>
    </location>
    <ligand>
        <name>ATP</name>
        <dbReference type="ChEBI" id="CHEBI:30616"/>
    </ligand>
</feature>
<comment type="subcellular location">
    <subcellularLocation>
        <location evidence="1">Membrane</location>
        <topology evidence="1">Single-pass membrane protein</topology>
    </subcellularLocation>
</comment>
<evidence type="ECO:0000313" key="15">
    <source>
        <dbReference type="EMBL" id="ELR13042.1"/>
    </source>
</evidence>
<name>L8GJ56_ACACF</name>
<evidence type="ECO:0000256" key="11">
    <source>
        <dbReference type="PROSITE-ProRule" id="PRU10141"/>
    </source>
</evidence>
<dbReference type="SUPFAM" id="SSF53850">
    <property type="entry name" value="Periplasmic binding protein-like II"/>
    <property type="match status" value="2"/>
</dbReference>
<evidence type="ECO:0000256" key="4">
    <source>
        <dbReference type="ARBA" id="ARBA00022527"/>
    </source>
</evidence>
<dbReference type="Pfam" id="PF12849">
    <property type="entry name" value="PBP_like_2"/>
    <property type="match status" value="1"/>
</dbReference>